<reference evidence="1 2" key="1">
    <citation type="submission" date="2016-10" db="EMBL/GenBank/DDBJ databases">
        <authorList>
            <person name="de Groot N.N."/>
        </authorList>
    </citation>
    <scope>NUCLEOTIDE SEQUENCE [LARGE SCALE GENOMIC DNA]</scope>
    <source>
        <strain evidence="1 2">DSM 26424</strain>
    </source>
</reference>
<dbReference type="SUPFAM" id="SSF53756">
    <property type="entry name" value="UDP-Glycosyltransferase/glycogen phosphorylase"/>
    <property type="match status" value="1"/>
</dbReference>
<dbReference type="InterPro" id="IPR050194">
    <property type="entry name" value="Glycosyltransferase_grp1"/>
</dbReference>
<dbReference type="PANTHER" id="PTHR45947">
    <property type="entry name" value="SULFOQUINOVOSYL TRANSFERASE SQD2"/>
    <property type="match status" value="1"/>
</dbReference>
<proteinExistence type="predicted"/>
<dbReference type="Gene3D" id="3.40.50.2000">
    <property type="entry name" value="Glycogen Phosphorylase B"/>
    <property type="match status" value="2"/>
</dbReference>
<dbReference type="GO" id="GO:0016757">
    <property type="term" value="F:glycosyltransferase activity"/>
    <property type="evidence" value="ECO:0007669"/>
    <property type="project" value="TreeGrafter"/>
</dbReference>
<evidence type="ECO:0000313" key="2">
    <source>
        <dbReference type="Proteomes" id="UP000199093"/>
    </source>
</evidence>
<dbReference type="STRING" id="555512.SAMN04487993_1010130"/>
<evidence type="ECO:0000313" key="1">
    <source>
        <dbReference type="EMBL" id="SDI80997.1"/>
    </source>
</evidence>
<dbReference type="AlphaFoldDB" id="A0A1G8NLK0"/>
<gene>
    <name evidence="1" type="ORF">SAMN04487993_1010130</name>
</gene>
<dbReference type="PANTHER" id="PTHR45947:SF3">
    <property type="entry name" value="SULFOQUINOVOSYL TRANSFERASE SQD2"/>
    <property type="match status" value="1"/>
</dbReference>
<dbReference type="CDD" id="cd03801">
    <property type="entry name" value="GT4_PimA-like"/>
    <property type="match status" value="1"/>
</dbReference>
<organism evidence="1 2">
    <name type="scientific">Salipiger marinus</name>
    <dbReference type="NCBI Taxonomy" id="555512"/>
    <lineage>
        <taxon>Bacteria</taxon>
        <taxon>Pseudomonadati</taxon>
        <taxon>Pseudomonadota</taxon>
        <taxon>Alphaproteobacteria</taxon>
        <taxon>Rhodobacterales</taxon>
        <taxon>Roseobacteraceae</taxon>
        <taxon>Salipiger</taxon>
    </lineage>
</organism>
<keyword evidence="2" id="KW-1185">Reference proteome</keyword>
<dbReference type="EMBL" id="FNEJ01000010">
    <property type="protein sequence ID" value="SDI80997.1"/>
    <property type="molecule type" value="Genomic_DNA"/>
</dbReference>
<protein>
    <submittedName>
        <fullName evidence="1">Glycosyltransferase involved in cell wall bisynthesis</fullName>
    </submittedName>
</protein>
<accession>A0A1G8NLK0</accession>
<name>A0A1G8NLK0_9RHOB</name>
<keyword evidence="1" id="KW-0808">Transferase</keyword>
<dbReference type="Proteomes" id="UP000199093">
    <property type="component" value="Unassembled WGS sequence"/>
</dbReference>
<dbReference type="Pfam" id="PF13692">
    <property type="entry name" value="Glyco_trans_1_4"/>
    <property type="match status" value="1"/>
</dbReference>
<dbReference type="OrthoDB" id="9790710at2"/>
<sequence>MPQQRLKIAYLSDFSPLDRNFYSGGNARIHDALVRHAGDVTILPQTWGLADPVRRAILALPDRFSLRLRWRAQLALAPVIACSIAAALRRDRYDVLFGAYAFQTLHHLRRPYPLTVAYTSDATPTVYRRSEIGQAFSEVLPGGRRLDGWVERAEALVLRGSDMLLWPSAWLRDATLQRYDLDPDKVHLVPWGANIAPPPVPQPRSVGPGAPLHLLLVGRNWQAKGGPVALATLHRLRKAGLDARLTVIGCSPPEAQGDPHVTIHPQLDKSVPAEAALFQQLYARSHFVVQPSYESYGFAFCEASAHGVPSLCLRVGGVPVRDGVNGFALPPGSGAEAFAARIQATVADPAGYAALCRSTRAEYDQHLNWDAWGARVGDLLRDAVARRSA</sequence>
<dbReference type="RefSeq" id="WP_089847674.1">
    <property type="nucleotide sequence ID" value="NZ_FNEJ01000010.1"/>
</dbReference>